<dbReference type="Gene3D" id="1.25.40.20">
    <property type="entry name" value="Ankyrin repeat-containing domain"/>
    <property type="match status" value="1"/>
</dbReference>
<evidence type="ECO:0000256" key="1">
    <source>
        <dbReference type="ARBA" id="ARBA00022737"/>
    </source>
</evidence>
<reference evidence="4 5" key="1">
    <citation type="submission" date="2024-11" db="EMBL/GenBank/DDBJ databases">
        <title>Chromosome-level genome assembly of the freshwater bivalve Anodonta woodiana.</title>
        <authorList>
            <person name="Chen X."/>
        </authorList>
    </citation>
    <scope>NUCLEOTIDE SEQUENCE [LARGE SCALE GENOMIC DNA]</scope>
    <source>
        <strain evidence="4">MN2024</strain>
        <tissue evidence="4">Gills</tissue>
    </source>
</reference>
<dbReference type="Proteomes" id="UP001634394">
    <property type="component" value="Unassembled WGS sequence"/>
</dbReference>
<dbReference type="Pfam" id="PF12796">
    <property type="entry name" value="Ank_2"/>
    <property type="match status" value="1"/>
</dbReference>
<keyword evidence="1" id="KW-0677">Repeat</keyword>
<dbReference type="PROSITE" id="PS50297">
    <property type="entry name" value="ANK_REP_REGION"/>
    <property type="match status" value="1"/>
</dbReference>
<proteinExistence type="predicted"/>
<evidence type="ECO:0000256" key="3">
    <source>
        <dbReference type="PROSITE-ProRule" id="PRU00023"/>
    </source>
</evidence>
<protein>
    <submittedName>
        <fullName evidence="4">Uncharacterized protein</fullName>
    </submittedName>
</protein>
<dbReference type="PROSITE" id="PS50088">
    <property type="entry name" value="ANK_REPEAT"/>
    <property type="match status" value="3"/>
</dbReference>
<dbReference type="AlphaFoldDB" id="A0ABD3WWG8"/>
<dbReference type="InterPro" id="IPR036770">
    <property type="entry name" value="Ankyrin_rpt-contain_sf"/>
</dbReference>
<evidence type="ECO:0000313" key="4">
    <source>
        <dbReference type="EMBL" id="KAL3878316.1"/>
    </source>
</evidence>
<keyword evidence="5" id="KW-1185">Reference proteome</keyword>
<feature type="repeat" description="ANK" evidence="3">
    <location>
        <begin position="188"/>
        <end position="220"/>
    </location>
</feature>
<accession>A0ABD3WWG8</accession>
<evidence type="ECO:0000313" key="5">
    <source>
        <dbReference type="Proteomes" id="UP001634394"/>
    </source>
</evidence>
<gene>
    <name evidence="4" type="ORF">ACJMK2_030679</name>
</gene>
<dbReference type="SUPFAM" id="SSF48403">
    <property type="entry name" value="Ankyrin repeat"/>
    <property type="match status" value="1"/>
</dbReference>
<sequence>MCNRTASFIQEKSSMCLSNQNGMFEHNEQSKALHFHNLCHDFGLITLQDFSLPSDQSQCNCDQMDASRINMAWIEFVFQDGDGDTVLHRCIIQGKEETALRLIDACPDQNLLDIQNRMFQTALHLAVLTQQTTICKRLVERGASVALQDHRGDTVLHIVCKGVGNLGIAKVLTESQTFNRSLEVRNCEGLTCFHICAMSENLKLMQFFVDKNADVNARELKTGQTVLHRAAETGNPNVLSFLFTLPGVDINAVTYDGNTALETARGNCLEAVFMDMLYKASKGTDTLNYV</sequence>
<dbReference type="Pfam" id="PF13637">
    <property type="entry name" value="Ank_4"/>
    <property type="match status" value="1"/>
</dbReference>
<dbReference type="PANTHER" id="PTHR46680">
    <property type="entry name" value="NF-KAPPA-B INHIBITOR ALPHA"/>
    <property type="match status" value="1"/>
</dbReference>
<dbReference type="EMBL" id="JBJQND010000004">
    <property type="protein sequence ID" value="KAL3878316.1"/>
    <property type="molecule type" value="Genomic_DNA"/>
</dbReference>
<dbReference type="InterPro" id="IPR002110">
    <property type="entry name" value="Ankyrin_rpt"/>
</dbReference>
<organism evidence="4 5">
    <name type="scientific">Sinanodonta woodiana</name>
    <name type="common">Chinese pond mussel</name>
    <name type="synonym">Anodonta woodiana</name>
    <dbReference type="NCBI Taxonomy" id="1069815"/>
    <lineage>
        <taxon>Eukaryota</taxon>
        <taxon>Metazoa</taxon>
        <taxon>Spiralia</taxon>
        <taxon>Lophotrochozoa</taxon>
        <taxon>Mollusca</taxon>
        <taxon>Bivalvia</taxon>
        <taxon>Autobranchia</taxon>
        <taxon>Heteroconchia</taxon>
        <taxon>Palaeoheterodonta</taxon>
        <taxon>Unionida</taxon>
        <taxon>Unionoidea</taxon>
        <taxon>Unionidae</taxon>
        <taxon>Unioninae</taxon>
        <taxon>Sinanodonta</taxon>
    </lineage>
</organism>
<name>A0ABD3WWG8_SINWO</name>
<dbReference type="InterPro" id="IPR051070">
    <property type="entry name" value="NF-kappa-B_inhibitor"/>
</dbReference>
<dbReference type="PANTHER" id="PTHR46680:SF3">
    <property type="entry name" value="NF-KAPPA-B INHIBITOR CACTUS"/>
    <property type="match status" value="1"/>
</dbReference>
<keyword evidence="2 3" id="KW-0040">ANK repeat</keyword>
<feature type="repeat" description="ANK" evidence="3">
    <location>
        <begin position="118"/>
        <end position="150"/>
    </location>
</feature>
<dbReference type="SMART" id="SM00248">
    <property type="entry name" value="ANK"/>
    <property type="match status" value="5"/>
</dbReference>
<evidence type="ECO:0000256" key="2">
    <source>
        <dbReference type="ARBA" id="ARBA00023043"/>
    </source>
</evidence>
<feature type="repeat" description="ANK" evidence="3">
    <location>
        <begin position="222"/>
        <end position="255"/>
    </location>
</feature>
<comment type="caution">
    <text evidence="4">The sequence shown here is derived from an EMBL/GenBank/DDBJ whole genome shotgun (WGS) entry which is preliminary data.</text>
</comment>